<dbReference type="GO" id="GO:0006412">
    <property type="term" value="P:translation"/>
    <property type="evidence" value="ECO:0007669"/>
    <property type="project" value="InterPro"/>
</dbReference>
<feature type="region of interest" description="Disordered" evidence="4">
    <location>
        <begin position="127"/>
        <end position="157"/>
    </location>
</feature>
<dbReference type="GO" id="GO:1990904">
    <property type="term" value="C:ribonucleoprotein complex"/>
    <property type="evidence" value="ECO:0007669"/>
    <property type="project" value="UniProtKB-KW"/>
</dbReference>
<dbReference type="GeneID" id="36290926"/>
<reference evidence="6" key="1">
    <citation type="submission" date="2016-03" db="EMBL/GenBank/DDBJ databases">
        <title>Updated assembly of Pseudogymnoascus destructans, the fungus causing white-nose syndrome of bats.</title>
        <authorList>
            <person name="Palmer J.M."/>
            <person name="Drees K.P."/>
            <person name="Foster J.T."/>
            <person name="Lindner D.L."/>
        </authorList>
    </citation>
    <scope>NUCLEOTIDE SEQUENCE [LARGE SCALE GENOMIC DNA]</scope>
    <source>
        <strain evidence="6">20631-21</strain>
    </source>
</reference>
<comment type="similarity">
    <text evidence="1">Belongs to the eukaryotic ribosomal protein eL28 family.</text>
</comment>
<name>A0A177A0N4_9PEZI</name>
<protein>
    <recommendedName>
        <fullName evidence="5">Ribosomal eL28/Mak16 domain-containing protein</fullName>
    </recommendedName>
</protein>
<evidence type="ECO:0000256" key="3">
    <source>
        <dbReference type="ARBA" id="ARBA00023274"/>
    </source>
</evidence>
<sequence>MSSAYYSPLVSDDLIWEVARSQNAYIVKRKGVQFSRDPLNLVNLHSRKHGGFVNTKAVGIAPAEGDKGGVTLITKKAGNAQRPAAATSTTINGSKSNRKTYKSVANTVAKGYRGDLRAAAVSRASAIRKSQRGVKERPASAPRGVKAKKAAAAAEEN</sequence>
<evidence type="ECO:0000256" key="1">
    <source>
        <dbReference type="ARBA" id="ARBA00007926"/>
    </source>
</evidence>
<dbReference type="Proteomes" id="UP000077154">
    <property type="component" value="Unassembled WGS sequence"/>
</dbReference>
<dbReference type="OrthoDB" id="338850at2759"/>
<evidence type="ECO:0000259" key="5">
    <source>
        <dbReference type="Pfam" id="PF01778"/>
    </source>
</evidence>
<dbReference type="FunFam" id="3.30.390.110:FF:000002">
    <property type="entry name" value="60S ribosomal protein L28"/>
    <property type="match status" value="1"/>
</dbReference>
<gene>
    <name evidence="6" type="ORF">VC83_07882</name>
</gene>
<keyword evidence="3" id="KW-0687">Ribonucleoprotein</keyword>
<evidence type="ECO:0000256" key="2">
    <source>
        <dbReference type="ARBA" id="ARBA00022980"/>
    </source>
</evidence>
<feature type="domain" description="Ribosomal eL28/Mak16" evidence="5">
    <location>
        <begin position="14"/>
        <end position="130"/>
    </location>
</feature>
<accession>A0A177A0N4</accession>
<dbReference type="GO" id="GO:0005840">
    <property type="term" value="C:ribosome"/>
    <property type="evidence" value="ECO:0007669"/>
    <property type="project" value="UniProtKB-KW"/>
</dbReference>
<organism evidence="6">
    <name type="scientific">Pseudogymnoascus destructans</name>
    <dbReference type="NCBI Taxonomy" id="655981"/>
    <lineage>
        <taxon>Eukaryota</taxon>
        <taxon>Fungi</taxon>
        <taxon>Dikarya</taxon>
        <taxon>Ascomycota</taxon>
        <taxon>Pezizomycotina</taxon>
        <taxon>Leotiomycetes</taxon>
        <taxon>Thelebolales</taxon>
        <taxon>Thelebolaceae</taxon>
        <taxon>Pseudogymnoascus</taxon>
    </lineage>
</organism>
<dbReference type="EMBL" id="KV441407">
    <property type="protein sequence ID" value="OAF55708.1"/>
    <property type="molecule type" value="Genomic_DNA"/>
</dbReference>
<dbReference type="InterPro" id="IPR002672">
    <property type="entry name" value="Ribosomal_eL28"/>
</dbReference>
<dbReference type="VEuPathDB" id="FungiDB:GMDG_05532"/>
<keyword evidence="2" id="KW-0689">Ribosomal protein</keyword>
<dbReference type="RefSeq" id="XP_024321007.1">
    <property type="nucleotide sequence ID" value="XM_024471446.1"/>
</dbReference>
<dbReference type="AlphaFoldDB" id="A0A177A0N4"/>
<dbReference type="eggNOG" id="KOG3412">
    <property type="taxonomic scope" value="Eukaryota"/>
</dbReference>
<dbReference type="Pfam" id="PF01778">
    <property type="entry name" value="Ribosomal_L28e"/>
    <property type="match status" value="1"/>
</dbReference>
<dbReference type="PANTHER" id="PTHR10544">
    <property type="entry name" value="60S RIBOSOMAL PROTEIN L28"/>
    <property type="match status" value="1"/>
</dbReference>
<dbReference type="Gene3D" id="3.30.390.110">
    <property type="match status" value="1"/>
</dbReference>
<proteinExistence type="inferred from homology"/>
<dbReference type="InterPro" id="IPR029004">
    <property type="entry name" value="Ribosomal_eL28/Mak16"/>
</dbReference>
<evidence type="ECO:0000256" key="4">
    <source>
        <dbReference type="SAM" id="MobiDB-lite"/>
    </source>
</evidence>
<evidence type="ECO:0000313" key="6">
    <source>
        <dbReference type="EMBL" id="OAF55708.1"/>
    </source>
</evidence>
<dbReference type="GO" id="GO:0003735">
    <property type="term" value="F:structural constituent of ribosome"/>
    <property type="evidence" value="ECO:0007669"/>
    <property type="project" value="InterPro"/>
</dbReference>